<dbReference type="GO" id="GO:0061630">
    <property type="term" value="F:ubiquitin protein ligase activity"/>
    <property type="evidence" value="ECO:0007669"/>
    <property type="project" value="TreeGrafter"/>
</dbReference>
<dbReference type="GO" id="GO:0008270">
    <property type="term" value="F:zinc ion binding"/>
    <property type="evidence" value="ECO:0007669"/>
    <property type="project" value="InterPro"/>
</dbReference>
<dbReference type="CDD" id="cd19756">
    <property type="entry name" value="Bbox2"/>
    <property type="match status" value="1"/>
</dbReference>
<feature type="coiled-coil region" evidence="1">
    <location>
        <begin position="166"/>
        <end position="200"/>
    </location>
</feature>
<feature type="domain" description="B box-type" evidence="2">
    <location>
        <begin position="4"/>
        <end position="41"/>
    </location>
</feature>
<dbReference type="PANTHER" id="PTHR25462">
    <property type="entry name" value="BONUS, ISOFORM C-RELATED"/>
    <property type="match status" value="1"/>
</dbReference>
<name>A0A9Q1H9R9_HOLLE</name>
<evidence type="ECO:0000313" key="4">
    <source>
        <dbReference type="Proteomes" id="UP001152320"/>
    </source>
</evidence>
<organism evidence="3 4">
    <name type="scientific">Holothuria leucospilota</name>
    <name type="common">Black long sea cucumber</name>
    <name type="synonym">Mertensiothuria leucospilota</name>
    <dbReference type="NCBI Taxonomy" id="206669"/>
    <lineage>
        <taxon>Eukaryota</taxon>
        <taxon>Metazoa</taxon>
        <taxon>Echinodermata</taxon>
        <taxon>Eleutherozoa</taxon>
        <taxon>Echinozoa</taxon>
        <taxon>Holothuroidea</taxon>
        <taxon>Aspidochirotacea</taxon>
        <taxon>Aspidochirotida</taxon>
        <taxon>Holothuriidae</taxon>
        <taxon>Holothuria</taxon>
    </lineage>
</organism>
<evidence type="ECO:0000256" key="1">
    <source>
        <dbReference type="SAM" id="Coils"/>
    </source>
</evidence>
<reference evidence="3" key="1">
    <citation type="submission" date="2021-10" db="EMBL/GenBank/DDBJ databases">
        <title>Tropical sea cucumber genome reveals ecological adaptation and Cuvierian tubules defense mechanism.</title>
        <authorList>
            <person name="Chen T."/>
        </authorList>
    </citation>
    <scope>NUCLEOTIDE SEQUENCE</scope>
    <source>
        <strain evidence="3">Nanhai2018</strain>
        <tissue evidence="3">Muscle</tissue>
    </source>
</reference>
<dbReference type="InterPro" id="IPR000315">
    <property type="entry name" value="Znf_B-box"/>
</dbReference>
<evidence type="ECO:0000259" key="2">
    <source>
        <dbReference type="Pfam" id="PF00643"/>
    </source>
</evidence>
<keyword evidence="4" id="KW-1185">Reference proteome</keyword>
<dbReference type="SUPFAM" id="SSF57845">
    <property type="entry name" value="B-box zinc-binding domain"/>
    <property type="match status" value="1"/>
</dbReference>
<dbReference type="InterPro" id="IPR047153">
    <property type="entry name" value="TRIM45/56/19-like"/>
</dbReference>
<dbReference type="SUPFAM" id="SSF75011">
    <property type="entry name" value="3-carboxy-cis,cis-mucoante lactonizing enzyme"/>
    <property type="match status" value="1"/>
</dbReference>
<dbReference type="EMBL" id="JAIZAY010000008">
    <property type="protein sequence ID" value="KAJ8037486.1"/>
    <property type="molecule type" value="Genomic_DNA"/>
</dbReference>
<dbReference type="Gene3D" id="3.30.160.60">
    <property type="entry name" value="Classic Zinc Finger"/>
    <property type="match status" value="1"/>
</dbReference>
<dbReference type="Pfam" id="PF00643">
    <property type="entry name" value="zf-B_box"/>
    <property type="match status" value="1"/>
</dbReference>
<evidence type="ECO:0000313" key="3">
    <source>
        <dbReference type="EMBL" id="KAJ8037486.1"/>
    </source>
</evidence>
<dbReference type="Proteomes" id="UP001152320">
    <property type="component" value="Chromosome 8"/>
</dbReference>
<gene>
    <name evidence="3" type="ORF">HOLleu_18311</name>
</gene>
<proteinExistence type="predicted"/>
<accession>A0A9Q1H9R9</accession>
<dbReference type="OrthoDB" id="10113904at2759"/>
<dbReference type="PANTHER" id="PTHR25462:SF296">
    <property type="entry name" value="MEIOTIC P26, ISOFORM F"/>
    <property type="match status" value="1"/>
</dbReference>
<feature type="coiled-coil region" evidence="1">
    <location>
        <begin position="93"/>
        <end position="127"/>
    </location>
</feature>
<sequence length="618" mass="71314">MRDAPRCHTHPEKISELYCVTCSNLPICMTCVYGEHKGHNLYEVKTLADLKRGELNAKLKILEQIEMNNKFRTPTKVKEKLFSNVNIEKRKAIKMHDEKYQEIVTKIQDIEEKRQQVKQERQNTEKKIFDPLQTKMEYEIQSIKKKYEEIFKVKKVEINETFQERESFLDKELSRLRKKLERFDREKEELLESIQKQLKDNVKTIDRISAHFDNIKKRLESLNVMASSILASDNDWSAVQCIPDMCGAAVNLTTVLQRDFQQLTTLTDVTVNYEEYSFGKTSLTLVFEQLRSQITINDPYRYVCSMTSTGGGNIAISGYSPENYSTFIIVVDMNGTILRETKLDNFGFREYLSLPELPRPCGFLPQYKVVGVCGTGKIGLLDVSNGSYTWKEVWSIARQMQCIATDPINNYILVGGNNSRDVYVLDDRLNSLCILTLPEMIKWPRDITVSNGHLLVCDYEGNKCYVTTMDRLESKLVGEFRKPYLGRSSFEPNSVDRLDRLESKLVGEFITPNFGGNSFRPISVCTDKNESVFTLWWCKYRNYGNYENSPQFYLVQYNHDGSQVLSTRKLDGGEACAPAYVHKPPCRVVTVVETSEGEELLAIYDKQTVSLYDLKIED</sequence>
<comment type="caution">
    <text evidence="3">The sequence shown here is derived from an EMBL/GenBank/DDBJ whole genome shotgun (WGS) entry which is preliminary data.</text>
</comment>
<keyword evidence="1" id="KW-0175">Coiled coil</keyword>
<dbReference type="AlphaFoldDB" id="A0A9Q1H9R9"/>
<protein>
    <submittedName>
        <fullName evidence="3">E3 ubiquitin-protein ligase TRIM71</fullName>
    </submittedName>
</protein>